<evidence type="ECO:0000313" key="3">
    <source>
        <dbReference type="Proteomes" id="UP000288096"/>
    </source>
</evidence>
<reference evidence="3" key="2">
    <citation type="submission" date="2019-01" db="EMBL/GenBank/DDBJ databases">
        <title>Genome sequence of Desulfonema ishimotonii strain Tokyo 01.</title>
        <authorList>
            <person name="Fukui M."/>
        </authorList>
    </citation>
    <scope>NUCLEOTIDE SEQUENCE [LARGE SCALE GENOMIC DNA]</scope>
    <source>
        <strain evidence="3">Tokyo 01</strain>
    </source>
</reference>
<dbReference type="Gene3D" id="3.30.870.10">
    <property type="entry name" value="Endonuclease Chain A"/>
    <property type="match status" value="1"/>
</dbReference>
<dbReference type="InterPro" id="IPR025202">
    <property type="entry name" value="PLD-like_dom"/>
</dbReference>
<proteinExistence type="predicted"/>
<dbReference type="InterPro" id="IPR059166">
    <property type="entry name" value="PLD-like_cat"/>
</dbReference>
<dbReference type="SUPFAM" id="SSF56024">
    <property type="entry name" value="Phospholipase D/nuclease"/>
    <property type="match status" value="1"/>
</dbReference>
<comment type="caution">
    <text evidence="2">The sequence shown here is derived from an EMBL/GenBank/DDBJ whole genome shotgun (WGS) entry which is preliminary data.</text>
</comment>
<gene>
    <name evidence="2" type="ORF">DENIS_0357</name>
</gene>
<keyword evidence="3" id="KW-1185">Reference proteome</keyword>
<dbReference type="Proteomes" id="UP000288096">
    <property type="component" value="Unassembled WGS sequence"/>
</dbReference>
<sequence>MTKFLDTTGISYHLQQLINNANERLVLISPFLKINERIKQSLEDKDRLKIDIRIIYGKNELQPEENNWLKSLQSIRSSFCQNLHAKCYLNESEAIITSMNLYDFSQINNNEMGVYISKEAVPDLYKDVYDEAMRLIRISDEIKISVEKILPGKNNNAVSKAEAFCIRCKKEISLNYSQPYCPECFKKWSQYKNINYKESYCHICGKENESTINKPVCYHCFKNQDNGKNKISATQTDKGFCIRCGKEIKLDNSHPYCADCFKVWNKFKNKNYKESHCHICGKKNESTLIKPICYNCYKAQKTG</sequence>
<evidence type="ECO:0000259" key="1">
    <source>
        <dbReference type="Pfam" id="PF13091"/>
    </source>
</evidence>
<accession>A0A401FR20</accession>
<reference evidence="3" key="1">
    <citation type="submission" date="2017-11" db="EMBL/GenBank/DDBJ databases">
        <authorList>
            <person name="Watanabe M."/>
            <person name="Kojima H."/>
        </authorList>
    </citation>
    <scope>NUCLEOTIDE SEQUENCE [LARGE SCALE GENOMIC DNA]</scope>
    <source>
        <strain evidence="3">Tokyo 01</strain>
    </source>
</reference>
<dbReference type="OrthoDB" id="5500241at2"/>
<dbReference type="AlphaFoldDB" id="A0A401FR20"/>
<dbReference type="CDD" id="cd09176">
    <property type="entry name" value="PLDc_unchar6"/>
    <property type="match status" value="1"/>
</dbReference>
<evidence type="ECO:0000313" key="2">
    <source>
        <dbReference type="EMBL" id="GBC59418.1"/>
    </source>
</evidence>
<protein>
    <submittedName>
        <fullName evidence="2">DNA repair protein</fullName>
    </submittedName>
</protein>
<organism evidence="2 3">
    <name type="scientific">Desulfonema ishimotonii</name>
    <dbReference type="NCBI Taxonomy" id="45657"/>
    <lineage>
        <taxon>Bacteria</taxon>
        <taxon>Pseudomonadati</taxon>
        <taxon>Thermodesulfobacteriota</taxon>
        <taxon>Desulfobacteria</taxon>
        <taxon>Desulfobacterales</taxon>
        <taxon>Desulfococcaceae</taxon>
        <taxon>Desulfonema</taxon>
    </lineage>
</organism>
<feature type="domain" description="Phospholipase D-like" evidence="1">
    <location>
        <begin position="15"/>
        <end position="127"/>
    </location>
</feature>
<dbReference type="EMBL" id="BEXT01000001">
    <property type="protein sequence ID" value="GBC59418.1"/>
    <property type="molecule type" value="Genomic_DNA"/>
</dbReference>
<dbReference type="RefSeq" id="WP_124326934.1">
    <property type="nucleotide sequence ID" value="NZ_BEXT01000001.1"/>
</dbReference>
<name>A0A401FR20_9BACT</name>
<dbReference type="Pfam" id="PF13091">
    <property type="entry name" value="PLDc_2"/>
    <property type="match status" value="1"/>
</dbReference>